<evidence type="ECO:0000313" key="3">
    <source>
        <dbReference type="Proteomes" id="UP001611450"/>
    </source>
</evidence>
<dbReference type="Proteomes" id="UP001611450">
    <property type="component" value="Unassembled WGS sequence"/>
</dbReference>
<dbReference type="EMBL" id="JBIRXV010000013">
    <property type="protein sequence ID" value="MFI2325496.1"/>
    <property type="molecule type" value="Genomic_DNA"/>
</dbReference>
<comment type="caution">
    <text evidence="2">The sequence shown here is derived from an EMBL/GenBank/DDBJ whole genome shotgun (WGS) entry which is preliminary data.</text>
</comment>
<reference evidence="2 3" key="1">
    <citation type="submission" date="2024-10" db="EMBL/GenBank/DDBJ databases">
        <title>The Natural Products Discovery Center: Release of the First 8490 Sequenced Strains for Exploring Actinobacteria Biosynthetic Diversity.</title>
        <authorList>
            <person name="Kalkreuter E."/>
            <person name="Kautsar S.A."/>
            <person name="Yang D."/>
            <person name="Bader C.D."/>
            <person name="Teijaro C.N."/>
            <person name="Fluegel L."/>
            <person name="Davis C.M."/>
            <person name="Simpson J.R."/>
            <person name="Lauterbach L."/>
            <person name="Steele A.D."/>
            <person name="Gui C."/>
            <person name="Meng S."/>
            <person name="Li G."/>
            <person name="Viehrig K."/>
            <person name="Ye F."/>
            <person name="Su P."/>
            <person name="Kiefer A.F."/>
            <person name="Nichols A."/>
            <person name="Cepeda A.J."/>
            <person name="Yan W."/>
            <person name="Fan B."/>
            <person name="Jiang Y."/>
            <person name="Adhikari A."/>
            <person name="Zheng C.-J."/>
            <person name="Schuster L."/>
            <person name="Cowan T.M."/>
            <person name="Smanski M.J."/>
            <person name="Chevrette M.G."/>
            <person name="De Carvalho L.P.S."/>
            <person name="Shen B."/>
        </authorList>
    </citation>
    <scope>NUCLEOTIDE SEQUENCE [LARGE SCALE GENOMIC DNA]</scope>
    <source>
        <strain evidence="2 3">NPDC019626</strain>
    </source>
</reference>
<accession>A0ABW7WSL1</accession>
<feature type="region of interest" description="Disordered" evidence="1">
    <location>
        <begin position="56"/>
        <end position="81"/>
    </location>
</feature>
<gene>
    <name evidence="2" type="ORF">ACH47G_33870</name>
</gene>
<organism evidence="2 3">
    <name type="scientific">Nocardia beijingensis</name>
    <dbReference type="NCBI Taxonomy" id="95162"/>
    <lineage>
        <taxon>Bacteria</taxon>
        <taxon>Bacillati</taxon>
        <taxon>Actinomycetota</taxon>
        <taxon>Actinomycetes</taxon>
        <taxon>Mycobacteriales</taxon>
        <taxon>Nocardiaceae</taxon>
        <taxon>Nocardia</taxon>
    </lineage>
</organism>
<sequence length="81" mass="9241">MTVRIRLHRSKARLATEEYALSAITTWVAPWWAAVEAGHRGRLHQRREHRCIAGQAGREQHRQATATTLGDRMHCGRQTTA</sequence>
<protein>
    <submittedName>
        <fullName evidence="2">Uncharacterized protein</fullName>
    </submittedName>
</protein>
<name>A0ABW7WSL1_9NOCA</name>
<evidence type="ECO:0000313" key="2">
    <source>
        <dbReference type="EMBL" id="MFI2325496.1"/>
    </source>
</evidence>
<dbReference type="RefSeq" id="WP_396949262.1">
    <property type="nucleotide sequence ID" value="NZ_JBIRXV010000013.1"/>
</dbReference>
<evidence type="ECO:0000256" key="1">
    <source>
        <dbReference type="SAM" id="MobiDB-lite"/>
    </source>
</evidence>
<keyword evidence="3" id="KW-1185">Reference proteome</keyword>
<proteinExistence type="predicted"/>